<evidence type="ECO:0000313" key="2">
    <source>
        <dbReference type="Proteomes" id="UP000219068"/>
    </source>
</evidence>
<gene>
    <name evidence="1" type="ORF">SAMN05428964_105176</name>
</gene>
<dbReference type="RefSeq" id="WP_097052741.1">
    <property type="nucleotide sequence ID" value="NZ_OBMM01000005.1"/>
</dbReference>
<reference evidence="1 2" key="1">
    <citation type="submission" date="2017-08" db="EMBL/GenBank/DDBJ databases">
        <authorList>
            <person name="de Groot N.N."/>
        </authorList>
    </citation>
    <scope>NUCLEOTIDE SEQUENCE [LARGE SCALE GENOMIC DNA]</scope>
    <source>
        <strain evidence="1 2">USBA 78</strain>
    </source>
</reference>
<dbReference type="EMBL" id="OBMM01000005">
    <property type="protein sequence ID" value="SOC26701.1"/>
    <property type="molecule type" value="Genomic_DNA"/>
</dbReference>
<organism evidence="1 2">
    <name type="scientific">Thalassospira xiamenensis</name>
    <dbReference type="NCBI Taxonomy" id="220697"/>
    <lineage>
        <taxon>Bacteria</taxon>
        <taxon>Pseudomonadati</taxon>
        <taxon>Pseudomonadota</taxon>
        <taxon>Alphaproteobacteria</taxon>
        <taxon>Rhodospirillales</taxon>
        <taxon>Thalassospiraceae</taxon>
        <taxon>Thalassospira</taxon>
    </lineage>
</organism>
<proteinExistence type="predicted"/>
<sequence>MDYRRFECAINGSGDVAVFLPFEQFAPVGISVVAHDKASVIRSNKAKTGLLLPYPAIASLKEKKKLLVVEVAAQSVIKREAWVPIQEDETVEK</sequence>
<dbReference type="Proteomes" id="UP000219068">
    <property type="component" value="Unassembled WGS sequence"/>
</dbReference>
<accession>A0A285TSA3</accession>
<name>A0A285TSA3_9PROT</name>
<dbReference type="AlphaFoldDB" id="A0A285TSA3"/>
<evidence type="ECO:0000313" key="1">
    <source>
        <dbReference type="EMBL" id="SOC26701.1"/>
    </source>
</evidence>
<protein>
    <submittedName>
        <fullName evidence="1">Uncharacterized protein</fullName>
    </submittedName>
</protein>